<comment type="caution">
    <text evidence="11">The sequence shown here is derived from an EMBL/GenBank/DDBJ whole genome shotgun (WGS) entry which is preliminary data.</text>
</comment>
<dbReference type="PROSITE" id="PS51450">
    <property type="entry name" value="LRR"/>
    <property type="match status" value="1"/>
</dbReference>
<dbReference type="InterPro" id="IPR032675">
    <property type="entry name" value="LRR_dom_sf"/>
</dbReference>
<keyword evidence="5 9" id="KW-0732">Signal</keyword>
<evidence type="ECO:0000259" key="10">
    <source>
        <dbReference type="Pfam" id="PF08263"/>
    </source>
</evidence>
<keyword evidence="4" id="KW-0433">Leucine-rich repeat</keyword>
<keyword evidence="7" id="KW-0472">Membrane</keyword>
<dbReference type="FunFam" id="3.80.10.10:FF:000400">
    <property type="entry name" value="Nuclear pore complex protein NUP107"/>
    <property type="match status" value="1"/>
</dbReference>
<sequence>MPLNPWNTLFSFLTIILPLLNPFVAFAVNPQGETLLSWKQSLNGPAEALSNWNPTDEAPCVWLGITCNINKEVVELELRHLSLYGTVPTNLSSLVSLTKVVLSSTNLTGSVPREIAILHELNYLDLSDNALTGAIPSEICNLLKLQEIHLPKEIFPKESFIGDNKLTGPIPREIGNLENLHILGLDLNRISGNVPAEIFGCRNLEYLNLHSNLITGNFPGATPLPC</sequence>
<evidence type="ECO:0000313" key="11">
    <source>
        <dbReference type="EMBL" id="KAK7815592.1"/>
    </source>
</evidence>
<feature type="signal peptide" evidence="9">
    <location>
        <begin position="1"/>
        <end position="27"/>
    </location>
</feature>
<evidence type="ECO:0000256" key="6">
    <source>
        <dbReference type="ARBA" id="ARBA00022737"/>
    </source>
</evidence>
<dbReference type="PANTHER" id="PTHR48060:SF21">
    <property type="entry name" value="L DOMAIN-LIKE PROTEIN"/>
    <property type="match status" value="1"/>
</dbReference>
<dbReference type="GO" id="GO:0016301">
    <property type="term" value="F:kinase activity"/>
    <property type="evidence" value="ECO:0007669"/>
    <property type="project" value="UniProtKB-KW"/>
</dbReference>
<comment type="similarity">
    <text evidence="8">Belongs to the polygalacturonase-inhibiting protein family.</text>
</comment>
<dbReference type="Pfam" id="PF08263">
    <property type="entry name" value="LRRNT_2"/>
    <property type="match status" value="1"/>
</dbReference>
<evidence type="ECO:0000256" key="3">
    <source>
        <dbReference type="ARBA" id="ARBA00022512"/>
    </source>
</evidence>
<evidence type="ECO:0000256" key="7">
    <source>
        <dbReference type="ARBA" id="ARBA00023136"/>
    </source>
</evidence>
<evidence type="ECO:0000256" key="4">
    <source>
        <dbReference type="ARBA" id="ARBA00022614"/>
    </source>
</evidence>
<dbReference type="InterPro" id="IPR001611">
    <property type="entry name" value="Leu-rich_rpt"/>
</dbReference>
<keyword evidence="12" id="KW-1185">Reference proteome</keyword>
<feature type="chain" id="PRO_5043799451" evidence="9">
    <location>
        <begin position="28"/>
        <end position="226"/>
    </location>
</feature>
<evidence type="ECO:0000256" key="1">
    <source>
        <dbReference type="ARBA" id="ARBA00004191"/>
    </source>
</evidence>
<dbReference type="EMBL" id="PKMF04000997">
    <property type="protein sequence ID" value="KAK7815592.1"/>
    <property type="molecule type" value="Genomic_DNA"/>
</dbReference>
<gene>
    <name evidence="11" type="primary">RGI3_0</name>
    <name evidence="11" type="ORF">CFP56_001429</name>
</gene>
<dbReference type="Proteomes" id="UP000237347">
    <property type="component" value="Unassembled WGS sequence"/>
</dbReference>
<evidence type="ECO:0000313" key="12">
    <source>
        <dbReference type="Proteomes" id="UP000237347"/>
    </source>
</evidence>
<keyword evidence="3" id="KW-0964">Secreted</keyword>
<keyword evidence="6" id="KW-0677">Repeat</keyword>
<keyword evidence="3" id="KW-0134">Cell wall</keyword>
<evidence type="ECO:0000256" key="2">
    <source>
        <dbReference type="ARBA" id="ARBA00004370"/>
    </source>
</evidence>
<dbReference type="InterPro" id="IPR053211">
    <property type="entry name" value="DNA_repair-toleration"/>
</dbReference>
<name>A0AAW0IMD3_QUESU</name>
<dbReference type="SUPFAM" id="SSF52058">
    <property type="entry name" value="L domain-like"/>
    <property type="match status" value="1"/>
</dbReference>
<comment type="subcellular location">
    <subcellularLocation>
        <location evidence="2">Membrane</location>
    </subcellularLocation>
    <subcellularLocation>
        <location evidence="1">Secreted</location>
        <location evidence="1">Cell wall</location>
    </subcellularLocation>
</comment>
<accession>A0AAW0IMD3</accession>
<protein>
    <submittedName>
        <fullName evidence="11">Lrr receptor-like serine/threonine-protein kinase</fullName>
    </submittedName>
</protein>
<dbReference type="PANTHER" id="PTHR48060">
    <property type="entry name" value="DNA DAMAGE-REPAIR/TOLERATION PROTEIN DRT100"/>
    <property type="match status" value="1"/>
</dbReference>
<feature type="domain" description="Leucine-rich repeat-containing N-terminal plant-type" evidence="10">
    <location>
        <begin position="29"/>
        <end position="68"/>
    </location>
</feature>
<dbReference type="InterPro" id="IPR013210">
    <property type="entry name" value="LRR_N_plant-typ"/>
</dbReference>
<dbReference type="GO" id="GO:0016020">
    <property type="term" value="C:membrane"/>
    <property type="evidence" value="ECO:0007669"/>
    <property type="project" value="UniProtKB-SubCell"/>
</dbReference>
<dbReference type="Pfam" id="PF00560">
    <property type="entry name" value="LRR_1"/>
    <property type="match status" value="2"/>
</dbReference>
<dbReference type="Gene3D" id="3.80.10.10">
    <property type="entry name" value="Ribonuclease Inhibitor"/>
    <property type="match status" value="2"/>
</dbReference>
<evidence type="ECO:0000256" key="5">
    <source>
        <dbReference type="ARBA" id="ARBA00022729"/>
    </source>
</evidence>
<evidence type="ECO:0000256" key="9">
    <source>
        <dbReference type="SAM" id="SignalP"/>
    </source>
</evidence>
<proteinExistence type="inferred from homology"/>
<dbReference type="AlphaFoldDB" id="A0AAW0IMD3"/>
<reference evidence="11 12" key="1">
    <citation type="journal article" date="2018" name="Sci. Data">
        <title>The draft genome sequence of cork oak.</title>
        <authorList>
            <person name="Ramos A.M."/>
            <person name="Usie A."/>
            <person name="Barbosa P."/>
            <person name="Barros P.M."/>
            <person name="Capote T."/>
            <person name="Chaves I."/>
            <person name="Simoes F."/>
            <person name="Abreu I."/>
            <person name="Carrasquinho I."/>
            <person name="Faro C."/>
            <person name="Guimaraes J.B."/>
            <person name="Mendonca D."/>
            <person name="Nobrega F."/>
            <person name="Rodrigues L."/>
            <person name="Saibo N.J.M."/>
            <person name="Varela M.C."/>
            <person name="Egas C."/>
            <person name="Matos J."/>
            <person name="Miguel C.M."/>
            <person name="Oliveira M.M."/>
            <person name="Ricardo C.P."/>
            <person name="Goncalves S."/>
        </authorList>
    </citation>
    <scope>NUCLEOTIDE SEQUENCE [LARGE SCALE GENOMIC DNA]</scope>
    <source>
        <strain evidence="12">cv. HL8</strain>
    </source>
</reference>
<evidence type="ECO:0000256" key="8">
    <source>
        <dbReference type="ARBA" id="ARBA00038043"/>
    </source>
</evidence>
<organism evidence="11 12">
    <name type="scientific">Quercus suber</name>
    <name type="common">Cork oak</name>
    <dbReference type="NCBI Taxonomy" id="58331"/>
    <lineage>
        <taxon>Eukaryota</taxon>
        <taxon>Viridiplantae</taxon>
        <taxon>Streptophyta</taxon>
        <taxon>Embryophyta</taxon>
        <taxon>Tracheophyta</taxon>
        <taxon>Spermatophyta</taxon>
        <taxon>Magnoliopsida</taxon>
        <taxon>eudicotyledons</taxon>
        <taxon>Gunneridae</taxon>
        <taxon>Pentapetalae</taxon>
        <taxon>rosids</taxon>
        <taxon>fabids</taxon>
        <taxon>Fagales</taxon>
        <taxon>Fagaceae</taxon>
        <taxon>Quercus</taxon>
    </lineage>
</organism>